<dbReference type="HAMAP" id="MF_03006">
    <property type="entry name" value="eIF3g"/>
    <property type="match status" value="1"/>
</dbReference>
<proteinExistence type="inferred from homology"/>
<dbReference type="AlphaFoldDB" id="A0AAN5YY60"/>
<accession>A0AAN5YY60</accession>
<dbReference type="InterPro" id="IPR034240">
    <property type="entry name" value="eIF3G_RRM"/>
</dbReference>
<dbReference type="GO" id="GO:0001732">
    <property type="term" value="P:formation of cytoplasmic translation initiation complex"/>
    <property type="evidence" value="ECO:0007669"/>
    <property type="project" value="UniProtKB-UniRule"/>
</dbReference>
<dbReference type="GO" id="GO:0005852">
    <property type="term" value="C:eukaryotic translation initiation factor 3 complex"/>
    <property type="evidence" value="ECO:0007669"/>
    <property type="project" value="UniProtKB-UniRule"/>
</dbReference>
<dbReference type="InterPro" id="IPR000504">
    <property type="entry name" value="RRM_dom"/>
</dbReference>
<dbReference type="FunFam" id="3.30.70.330:FF:000328">
    <property type="entry name" value="Eukaryotic translation initiation factor 3 subunit G"/>
    <property type="match status" value="1"/>
</dbReference>
<comment type="subcellular location">
    <subcellularLocation>
        <location evidence="6">Cytoplasm</location>
    </subcellularLocation>
</comment>
<dbReference type="EMBL" id="JAAAPU010000001">
    <property type="protein sequence ID" value="KAF4210069.1"/>
    <property type="molecule type" value="Genomic_DNA"/>
</dbReference>
<evidence type="ECO:0000256" key="2">
    <source>
        <dbReference type="ARBA" id="ARBA00022540"/>
    </source>
</evidence>
<feature type="domain" description="RRM" evidence="10">
    <location>
        <begin position="210"/>
        <end position="284"/>
    </location>
</feature>
<dbReference type="Gene3D" id="2.60.40.1390">
    <property type="entry name" value="NDT80 DNA-binding domain"/>
    <property type="match status" value="1"/>
</dbReference>
<dbReference type="InterPro" id="IPR024061">
    <property type="entry name" value="NDT80_DNA-bd_dom"/>
</dbReference>
<gene>
    <name evidence="6" type="primary">TIF35</name>
    <name evidence="12" type="ORF">ALT_4055</name>
    <name evidence="13" type="ORF">CNMCM8927_003334</name>
</gene>
<dbReference type="CDD" id="cd12933">
    <property type="entry name" value="eIF3G"/>
    <property type="match status" value="1"/>
</dbReference>
<dbReference type="GO" id="GO:0016282">
    <property type="term" value="C:eukaryotic 43S preinitiation complex"/>
    <property type="evidence" value="ECO:0007669"/>
    <property type="project" value="UniProtKB-UniRule"/>
</dbReference>
<feature type="compositionally biased region" description="Polar residues" evidence="9">
    <location>
        <begin position="867"/>
        <end position="876"/>
    </location>
</feature>
<dbReference type="CDD" id="cd12408">
    <property type="entry name" value="RRM_eIF3G_like"/>
    <property type="match status" value="1"/>
</dbReference>
<evidence type="ECO:0000259" key="10">
    <source>
        <dbReference type="PROSITE" id="PS50102"/>
    </source>
</evidence>
<dbReference type="GO" id="GO:0003700">
    <property type="term" value="F:DNA-binding transcription factor activity"/>
    <property type="evidence" value="ECO:0007669"/>
    <property type="project" value="UniProtKB-UniRule"/>
</dbReference>
<feature type="region of interest" description="Disordered" evidence="9">
    <location>
        <begin position="278"/>
        <end position="326"/>
    </location>
</feature>
<evidence type="ECO:0000256" key="3">
    <source>
        <dbReference type="ARBA" id="ARBA00022884"/>
    </source>
</evidence>
<dbReference type="SUPFAM" id="SSF49417">
    <property type="entry name" value="p53-like transcription factors"/>
    <property type="match status" value="1"/>
</dbReference>
<evidence type="ECO:0000256" key="7">
    <source>
        <dbReference type="PROSITE-ProRule" id="PRU00176"/>
    </source>
</evidence>
<feature type="region of interest" description="Disordered" evidence="9">
    <location>
        <begin position="560"/>
        <end position="592"/>
    </location>
</feature>
<feature type="region of interest" description="Disordered" evidence="9">
    <location>
        <begin position="688"/>
        <end position="729"/>
    </location>
</feature>
<evidence type="ECO:0000313" key="15">
    <source>
        <dbReference type="Proteomes" id="UP000649114"/>
    </source>
</evidence>
<evidence type="ECO:0000256" key="5">
    <source>
        <dbReference type="ARBA" id="ARBA00023125"/>
    </source>
</evidence>
<dbReference type="InterPro" id="IPR052605">
    <property type="entry name" value="Fungal_trans_regulator"/>
</dbReference>
<dbReference type="Proteomes" id="UP000051487">
    <property type="component" value="Unassembled WGS sequence"/>
</dbReference>
<dbReference type="PROSITE" id="PS51517">
    <property type="entry name" value="NDT80"/>
    <property type="match status" value="1"/>
</dbReference>
<dbReference type="PANTHER" id="PTHR35144:SF2">
    <property type="entry name" value="MEIOSIS-SPECIFIC TRANSCRIPTION FACTOR NDT80"/>
    <property type="match status" value="1"/>
</dbReference>
<organism evidence="13 15">
    <name type="scientific">Aspergillus lentulus</name>
    <dbReference type="NCBI Taxonomy" id="293939"/>
    <lineage>
        <taxon>Eukaryota</taxon>
        <taxon>Fungi</taxon>
        <taxon>Dikarya</taxon>
        <taxon>Ascomycota</taxon>
        <taxon>Pezizomycotina</taxon>
        <taxon>Eurotiomycetes</taxon>
        <taxon>Eurotiomycetidae</taxon>
        <taxon>Eurotiales</taxon>
        <taxon>Aspergillaceae</taxon>
        <taxon>Aspergillus</taxon>
        <taxon>Aspergillus subgen. Fumigati</taxon>
    </lineage>
</organism>
<dbReference type="GO" id="GO:0045944">
    <property type="term" value="P:positive regulation of transcription by RNA polymerase II"/>
    <property type="evidence" value="ECO:0007669"/>
    <property type="project" value="TreeGrafter"/>
</dbReference>
<feature type="compositionally biased region" description="Low complexity" evidence="9">
    <location>
        <begin position="371"/>
        <end position="387"/>
    </location>
</feature>
<dbReference type="InterPro" id="IPR017334">
    <property type="entry name" value="eIF3_g"/>
</dbReference>
<dbReference type="Gene3D" id="3.30.70.330">
    <property type="match status" value="1"/>
</dbReference>
<comment type="similarity">
    <text evidence="6">Belongs to the eIF-3 subunit G family.</text>
</comment>
<dbReference type="Pfam" id="PF05224">
    <property type="entry name" value="NDT80_PhoG"/>
    <property type="match status" value="1"/>
</dbReference>
<evidence type="ECO:0000256" key="1">
    <source>
        <dbReference type="ARBA" id="ARBA00022490"/>
    </source>
</evidence>
<comment type="function">
    <text evidence="6">RNA-binding component of the eukaryotic translation initiation factor 3 (eIF-3) complex, which is involved in protein synthesis of a specialized repertoire of mRNAs and, together with other initiation factors, stimulates binding of mRNA and methionyl-tRNAi to the 40S ribosome. The eIF-3 complex specifically targets and initiates translation of a subset of mRNAs involved in cell proliferation. This subunit can bind 18S rRNA.</text>
</comment>
<dbReference type="GO" id="GO:0003677">
    <property type="term" value="F:DNA binding"/>
    <property type="evidence" value="ECO:0007669"/>
    <property type="project" value="UniProtKB-KW"/>
</dbReference>
<feature type="region of interest" description="Disordered" evidence="9">
    <location>
        <begin position="160"/>
        <end position="191"/>
    </location>
</feature>
<dbReference type="Pfam" id="PF00076">
    <property type="entry name" value="RRM_1"/>
    <property type="match status" value="1"/>
</dbReference>
<feature type="region of interest" description="Disordered" evidence="9">
    <location>
        <begin position="1"/>
        <end position="34"/>
    </location>
</feature>
<dbReference type="Pfam" id="PF12353">
    <property type="entry name" value="eIF3g"/>
    <property type="match status" value="1"/>
</dbReference>
<dbReference type="Proteomes" id="UP000649114">
    <property type="component" value="Unassembled WGS sequence"/>
</dbReference>
<evidence type="ECO:0000313" key="13">
    <source>
        <dbReference type="EMBL" id="KAF4210069.1"/>
    </source>
</evidence>
<dbReference type="InterPro" id="IPR024675">
    <property type="entry name" value="eIF3g_N"/>
</dbReference>
<dbReference type="FunFam" id="2.60.40.1390:FF:000006">
    <property type="entry name" value="Meiosis-specific transcription factor NDT80"/>
    <property type="match status" value="1"/>
</dbReference>
<dbReference type="GO" id="GO:0003723">
    <property type="term" value="F:RNA binding"/>
    <property type="evidence" value="ECO:0007669"/>
    <property type="project" value="UniProtKB-UniRule"/>
</dbReference>
<evidence type="ECO:0000259" key="11">
    <source>
        <dbReference type="PROSITE" id="PS51517"/>
    </source>
</evidence>
<keyword evidence="4 6" id="KW-0648">Protein biosynthesis</keyword>
<dbReference type="SUPFAM" id="SSF54928">
    <property type="entry name" value="RNA-binding domain, RBD"/>
    <property type="match status" value="1"/>
</dbReference>
<dbReference type="SMART" id="SM00360">
    <property type="entry name" value="RRM"/>
    <property type="match status" value="1"/>
</dbReference>
<feature type="DNA-binding region" description="NDT80" evidence="8">
    <location>
        <begin position="429"/>
        <end position="702"/>
    </location>
</feature>
<dbReference type="InterPro" id="IPR012677">
    <property type="entry name" value="Nucleotide-bd_a/b_plait_sf"/>
</dbReference>
<feature type="compositionally biased region" description="Polar residues" evidence="9">
    <location>
        <begin position="887"/>
        <end position="906"/>
    </location>
</feature>
<reference evidence="13" key="2">
    <citation type="journal article" date="2020" name="bioRxiv">
        <title>Genomic and phenotypic heterogeneity of clinical isolates of the human pathogens Aspergillus fumigatus, Aspergillus lentulus and Aspergillus fumigatiaffinis.</title>
        <authorList>
            <person name="dos Santos R.A.C."/>
            <person name="Steenwyk J.L."/>
            <person name="Rivero-Menendez O."/>
            <person name="Mead M.E."/>
            <person name="Silva L.P."/>
            <person name="Bastos R.W."/>
            <person name="Alastruey-Izquierdo A."/>
            <person name="Goldman G.H."/>
            <person name="Rokas A."/>
        </authorList>
    </citation>
    <scope>NUCLEOTIDE SEQUENCE</scope>
    <source>
        <strain evidence="13">CNM-CM8927</strain>
    </source>
</reference>
<dbReference type="PROSITE" id="PS50102">
    <property type="entry name" value="RRM"/>
    <property type="match status" value="1"/>
</dbReference>
<dbReference type="InterPro" id="IPR037141">
    <property type="entry name" value="NDT80_DNA-bd_dom_sf"/>
</dbReference>
<dbReference type="GO" id="GO:0051321">
    <property type="term" value="P:meiotic cell cycle"/>
    <property type="evidence" value="ECO:0007669"/>
    <property type="project" value="TreeGrafter"/>
</dbReference>
<feature type="region of interest" description="Disordered" evidence="9">
    <location>
        <begin position="353"/>
        <end position="390"/>
    </location>
</feature>
<dbReference type="GO" id="GO:0000228">
    <property type="term" value="C:nuclear chromosome"/>
    <property type="evidence" value="ECO:0007669"/>
    <property type="project" value="TreeGrafter"/>
</dbReference>
<dbReference type="InterPro" id="IPR008967">
    <property type="entry name" value="p53-like_TF_DNA-bd_sf"/>
</dbReference>
<name>A0AAN5YY60_ASPLE</name>
<evidence type="ECO:0000256" key="4">
    <source>
        <dbReference type="ARBA" id="ARBA00022917"/>
    </source>
</evidence>
<evidence type="ECO:0000256" key="8">
    <source>
        <dbReference type="PROSITE-ProRule" id="PRU00850"/>
    </source>
</evidence>
<protein>
    <recommendedName>
        <fullName evidence="6">Eukaryotic translation initiation factor 3 subunit G</fullName>
        <shortName evidence="6">eIF3g</shortName>
    </recommendedName>
    <alternativeName>
        <fullName evidence="6">Eukaryotic translation initiation factor 3 RNA-binding subunit</fullName>
        <shortName evidence="6">eIF-3 RNA-binding subunit</shortName>
    </alternativeName>
    <alternativeName>
        <fullName evidence="6">Translation initiation factor eIF3 p33 subunit homolog</fullName>
        <shortName evidence="6">eIF3 p33 homolog</shortName>
    </alternativeName>
</protein>
<keyword evidence="3 7" id="KW-0694">RNA-binding</keyword>
<dbReference type="InterPro" id="IPR035979">
    <property type="entry name" value="RBD_domain_sf"/>
</dbReference>
<dbReference type="GO" id="GO:0033290">
    <property type="term" value="C:eukaryotic 48S preinitiation complex"/>
    <property type="evidence" value="ECO:0007669"/>
    <property type="project" value="UniProtKB-UniRule"/>
</dbReference>
<feature type="compositionally biased region" description="Basic and acidic residues" evidence="9">
    <location>
        <begin position="560"/>
        <end position="572"/>
    </location>
</feature>
<feature type="domain" description="NDT80" evidence="11">
    <location>
        <begin position="429"/>
        <end position="702"/>
    </location>
</feature>
<comment type="caution">
    <text evidence="13">The sequence shown here is derived from an EMBL/GenBank/DDBJ whole genome shotgun (WGS) entry which is preliminary data.</text>
</comment>
<keyword evidence="1 6" id="KW-0963">Cytoplasm</keyword>
<feature type="compositionally biased region" description="Low complexity" evidence="9">
    <location>
        <begin position="160"/>
        <end position="174"/>
    </location>
</feature>
<sequence>MSRLGNRAADWADDEEFDDPSALPAQQVTTNKDGTKTVVSYRFNDEGKKVKVTRRIKTTVVREHVNPQVAERRSWAKFGLEKGHAAGPSFDTTSVGENIVFRPSVNWRAQAAEAEKAGPEKGSIKDQLKDKKVKCRICSGEHFTARCPFKDTMAPVDETAAAGAEPGAEDVPAAGGLGAGSSSYVPPHLRKGAAAGGERMAGKYEKDDLATLRVTNVSELAEESELRDLFERFGRVTRVFLARDRETQRAKGFAFISFADRTDAARACEKMDGSTLLQSPFLEGPVTSDSDYTGAPRQFAGPTGFSMDDEDNRRRNGAIGPSLAQPVSIPATNGLRYSAQQSAMQDVASPYERMPDFRPHRVPALQPPPGLSSALQSQGQGLSSSSSILGRHENYPTQYALQRGSTCPSLSSLSEMPRISSYTSTPRGLDHSFDTPHNLFFGQTGNIYMDSQQRLPQPVADAPPFHETNILLPIVAGSQAIKPEIHAKIHKGFFQVDDKWTCYRRNYFSVSCSFSLHPWTRAPLYVKVSDQTTERILKFSMCISAVVNAQYGEIRELVQHTPKRDKQSERKPGKVVLQPCQPPPPLLLNHGATTSGGGQHAFALNSQSAALSMDYSSSYTGAPQQSQPPTQHTFERIQFQKATANNGKRRAQQQYYNLVVELYAEITNPNNGSETQWMKIARKLSHPMVVRGRSPGHYKDGRRDSSTSMGPDGGNGGYGDSSVPAGLLPGARSHLMMSFDPSSRGGSHYGRAEYQHMAEPSPLSDSPHISSSSSSTFDIGVLNDPMDPLGAIKSPSSMDGYADGGFGLLDRKPNNHFRMHLPPFEYDTLSRGSEESGNSYPESFDSMTSIFSSEASEPSHFLKHPTRQTPQLQHIPTSRGYDPLVPSRSNNDSPYCRFSSSQSLRA</sequence>
<comment type="subunit">
    <text evidence="6">Component of the eukaryotic translation initiation factor 3 (eIF-3) complex.</text>
</comment>
<dbReference type="PANTHER" id="PTHR35144">
    <property type="entry name" value="MEIOSIS-SPECIFIC TRANSCRIPTION FACTOR NDT80"/>
    <property type="match status" value="1"/>
</dbReference>
<evidence type="ECO:0000313" key="12">
    <source>
        <dbReference type="EMBL" id="GAQ06734.1"/>
    </source>
</evidence>
<dbReference type="EMBL" id="BCLY01000008">
    <property type="protein sequence ID" value="GAQ06734.1"/>
    <property type="molecule type" value="Genomic_DNA"/>
</dbReference>
<reference evidence="13" key="3">
    <citation type="submission" date="2020-04" db="EMBL/GenBank/DDBJ databases">
        <authorList>
            <person name="Santos R.A.C."/>
            <person name="Steenwyk J.L."/>
            <person name="Rivero-Menendez O."/>
            <person name="Mead M.E."/>
            <person name="Silva L.P."/>
            <person name="Bastos R.W."/>
            <person name="Alastruey-Izquierdo A."/>
            <person name="Goldman G.H."/>
            <person name="Rokas A."/>
        </authorList>
    </citation>
    <scope>NUCLEOTIDE SEQUENCE</scope>
    <source>
        <strain evidence="13">CNM-CM8927</strain>
    </source>
</reference>
<reference evidence="12 14" key="1">
    <citation type="submission" date="2015-11" db="EMBL/GenBank/DDBJ databases">
        <title>Aspergillus lentulus strain IFM 54703T.</title>
        <authorList>
            <person name="Kusuya Y."/>
            <person name="Sakai K."/>
            <person name="Kamei K."/>
            <person name="Takahashi H."/>
            <person name="Yaguchi T."/>
        </authorList>
    </citation>
    <scope>NUCLEOTIDE SEQUENCE [LARGE SCALE GENOMIC DNA]</scope>
    <source>
        <strain evidence="12 14">IFM 54703</strain>
    </source>
</reference>
<evidence type="ECO:0000313" key="14">
    <source>
        <dbReference type="Proteomes" id="UP000051487"/>
    </source>
</evidence>
<keyword evidence="5 8" id="KW-0238">DNA-binding</keyword>
<feature type="region of interest" description="Disordered" evidence="9">
    <location>
        <begin position="855"/>
        <end position="906"/>
    </location>
</feature>
<dbReference type="GO" id="GO:0003743">
    <property type="term" value="F:translation initiation factor activity"/>
    <property type="evidence" value="ECO:0007669"/>
    <property type="project" value="UniProtKB-UniRule"/>
</dbReference>
<keyword evidence="2 6" id="KW-0396">Initiation factor</keyword>
<evidence type="ECO:0000256" key="9">
    <source>
        <dbReference type="SAM" id="MobiDB-lite"/>
    </source>
</evidence>
<evidence type="ECO:0000256" key="6">
    <source>
        <dbReference type="HAMAP-Rule" id="MF_03006"/>
    </source>
</evidence>